<evidence type="ECO:0000313" key="2">
    <source>
        <dbReference type="Proteomes" id="UP000480350"/>
    </source>
</evidence>
<dbReference type="Proteomes" id="UP000480350">
    <property type="component" value="Unassembled WGS sequence"/>
</dbReference>
<proteinExistence type="predicted"/>
<dbReference type="Pfam" id="PF06386">
    <property type="entry name" value="GvpL_GvpF"/>
    <property type="match status" value="1"/>
</dbReference>
<dbReference type="InterPro" id="IPR009430">
    <property type="entry name" value="GvpL/GvpF"/>
</dbReference>
<name>A0A7C9MR25_9RHOB</name>
<dbReference type="GO" id="GO:0031411">
    <property type="term" value="C:gas vesicle"/>
    <property type="evidence" value="ECO:0007669"/>
    <property type="project" value="InterPro"/>
</dbReference>
<reference evidence="1 2" key="1">
    <citation type="submission" date="2019-12" db="EMBL/GenBank/DDBJ databases">
        <authorList>
            <person name="Lee S.D."/>
        </authorList>
    </citation>
    <scope>NUCLEOTIDE SEQUENCE [LARGE SCALE GENOMIC DNA]</scope>
    <source>
        <strain evidence="1 2">GH1-50</strain>
    </source>
</reference>
<dbReference type="GO" id="GO:0031412">
    <property type="term" value="P:gas vesicle organization"/>
    <property type="evidence" value="ECO:0007669"/>
    <property type="project" value="InterPro"/>
</dbReference>
<dbReference type="AlphaFoldDB" id="A0A7C9MR25"/>
<reference evidence="1 2" key="2">
    <citation type="submission" date="2020-03" db="EMBL/GenBank/DDBJ databases">
        <title>Kangsaoukella pontilimi gen. nov., sp. nov., a new member of the family Rhodobacteraceae isolated from a tidal mudflat.</title>
        <authorList>
            <person name="Kim I.S."/>
        </authorList>
    </citation>
    <scope>NUCLEOTIDE SEQUENCE [LARGE SCALE GENOMIC DNA]</scope>
    <source>
        <strain evidence="1 2">GH1-50</strain>
    </source>
</reference>
<accession>A0A7C9MR25</accession>
<evidence type="ECO:0000313" key="1">
    <source>
        <dbReference type="EMBL" id="MXQ07937.1"/>
    </source>
</evidence>
<gene>
    <name evidence="1" type="ORF">GQ651_08770</name>
</gene>
<sequence length="310" mass="32732">MRRELLAILPGHPDLPPLGDCGVVQDHGFTAIHVPPTPLWIRGKMLRQRRLEEAPARQKLLEGLMPSGTVLPFAPGNVIEIAQMPDLLNCNRDMLDGLARRLSSVVQYQVSVGWDAPRVLERFRDAPEIVPLFSDAAVSGPALSSAVTRLAQRLGREISARLEGVARELVELPCGANMIANAAVLVGTSEDAGLDAALSDIDAIWTEGFRIRQVGPGPAVSFATLQLHQVSASGVAAAFERLGVKAPGTPDGVREARQALLRKPDCDAAAIRHAARIALAAGSTASSGPIALIDTWSEGVSVTPGLEAVA</sequence>
<dbReference type="EMBL" id="WUPT01000001">
    <property type="protein sequence ID" value="MXQ07937.1"/>
    <property type="molecule type" value="Genomic_DNA"/>
</dbReference>
<comment type="caution">
    <text evidence="1">The sequence shown here is derived from an EMBL/GenBank/DDBJ whole genome shotgun (WGS) entry which is preliminary data.</text>
</comment>
<organism evidence="1 2">
    <name type="scientific">Kangsaoukella pontilimi</name>
    <dbReference type="NCBI Taxonomy" id="2691042"/>
    <lineage>
        <taxon>Bacteria</taxon>
        <taxon>Pseudomonadati</taxon>
        <taxon>Pseudomonadota</taxon>
        <taxon>Alphaproteobacteria</taxon>
        <taxon>Rhodobacterales</taxon>
        <taxon>Paracoccaceae</taxon>
        <taxon>Kangsaoukella</taxon>
    </lineage>
</organism>
<protein>
    <submittedName>
        <fullName evidence="1">Uncharacterized protein</fullName>
    </submittedName>
</protein>
<keyword evidence="2" id="KW-1185">Reference proteome</keyword>
<dbReference type="RefSeq" id="WP_160763783.1">
    <property type="nucleotide sequence ID" value="NZ_WUPT01000001.1"/>
</dbReference>